<evidence type="ECO:0000313" key="5">
    <source>
        <dbReference type="EMBL" id="KAK4473264.1"/>
    </source>
</evidence>
<evidence type="ECO:0000259" key="3">
    <source>
        <dbReference type="Pfam" id="PF11261"/>
    </source>
</evidence>
<feature type="region of interest" description="Disordered" evidence="2">
    <location>
        <begin position="564"/>
        <end position="592"/>
    </location>
</feature>
<evidence type="ECO:0000259" key="4">
    <source>
        <dbReference type="Pfam" id="PF25454"/>
    </source>
</evidence>
<feature type="region of interest" description="Disordered" evidence="2">
    <location>
        <begin position="918"/>
        <end position="950"/>
    </location>
</feature>
<feature type="compositionally biased region" description="Low complexity" evidence="2">
    <location>
        <begin position="918"/>
        <end position="933"/>
    </location>
</feature>
<feature type="compositionally biased region" description="Low complexity" evidence="2">
    <location>
        <begin position="582"/>
        <end position="592"/>
    </location>
</feature>
<feature type="region of interest" description="Disordered" evidence="2">
    <location>
        <begin position="164"/>
        <end position="214"/>
    </location>
</feature>
<protein>
    <submittedName>
        <fullName evidence="5">Uncharacterized protein</fullName>
    </submittedName>
</protein>
<feature type="compositionally biased region" description="Low complexity" evidence="2">
    <location>
        <begin position="170"/>
        <end position="182"/>
    </location>
</feature>
<evidence type="ECO:0000256" key="1">
    <source>
        <dbReference type="ARBA" id="ARBA00010802"/>
    </source>
</evidence>
<dbReference type="InterPro" id="IPR057414">
    <property type="entry name" value="Zf-C3HC4_IRF-2BP1_2"/>
</dbReference>
<comment type="caution">
    <text evidence="5">The sequence shown here is derived from an EMBL/GenBank/DDBJ whole genome shotgun (WGS) entry which is preliminary data.</text>
</comment>
<evidence type="ECO:0000313" key="6">
    <source>
        <dbReference type="Proteomes" id="UP001292079"/>
    </source>
</evidence>
<dbReference type="Proteomes" id="UP001292079">
    <property type="component" value="Unassembled WGS sequence"/>
</dbReference>
<dbReference type="AlphaFoldDB" id="A0AAE1ZH32"/>
<proteinExistence type="inferred from homology"/>
<dbReference type="Pfam" id="PF11261">
    <property type="entry name" value="IRF-2BP1_2"/>
    <property type="match status" value="1"/>
</dbReference>
<keyword evidence="6" id="KW-1185">Reference proteome</keyword>
<organism evidence="5 6">
    <name type="scientific">Schistosoma mekongi</name>
    <name type="common">Parasitic worm</name>
    <dbReference type="NCBI Taxonomy" id="38744"/>
    <lineage>
        <taxon>Eukaryota</taxon>
        <taxon>Metazoa</taxon>
        <taxon>Spiralia</taxon>
        <taxon>Lophotrochozoa</taxon>
        <taxon>Platyhelminthes</taxon>
        <taxon>Trematoda</taxon>
        <taxon>Digenea</taxon>
        <taxon>Strigeidida</taxon>
        <taxon>Schistosomatoidea</taxon>
        <taxon>Schistosomatidae</taxon>
        <taxon>Schistosoma</taxon>
    </lineage>
</organism>
<dbReference type="InterPro" id="IPR022750">
    <property type="entry name" value="IRF-2BP1_2-like_Znf"/>
</dbReference>
<evidence type="ECO:0000256" key="2">
    <source>
        <dbReference type="SAM" id="MobiDB-lite"/>
    </source>
</evidence>
<gene>
    <name evidence="5" type="ORF">MN116_004434</name>
</gene>
<feature type="domain" description="Interferon regulatory factor 2-binding protein 1/2-like C3HC4 zinc finger" evidence="4">
    <location>
        <begin position="648"/>
        <end position="733"/>
    </location>
</feature>
<dbReference type="Pfam" id="PF25454">
    <property type="entry name" value="zf-C3HC4_IRF-2BP1_2"/>
    <property type="match status" value="1"/>
</dbReference>
<feature type="compositionally biased region" description="Acidic residues" evidence="2">
    <location>
        <begin position="188"/>
        <end position="198"/>
    </location>
</feature>
<dbReference type="InterPro" id="IPR044882">
    <property type="entry name" value="I2BP1/2_C3HC4-RING_sf"/>
</dbReference>
<accession>A0AAE1ZH32</accession>
<reference evidence="5" key="2">
    <citation type="journal article" date="2023" name="Infect Dis Poverty">
        <title>Chromosome-scale genome of the human blood fluke Schistosoma mekongi and its implications for public health.</title>
        <authorList>
            <person name="Zhou M."/>
            <person name="Xu L."/>
            <person name="Xu D."/>
            <person name="Chen W."/>
            <person name="Khan J."/>
            <person name="Hu Y."/>
            <person name="Huang H."/>
            <person name="Wei H."/>
            <person name="Zhang Y."/>
            <person name="Chusongsang P."/>
            <person name="Tanasarnprasert K."/>
            <person name="Hu X."/>
            <person name="Limpanont Y."/>
            <person name="Lv Z."/>
        </authorList>
    </citation>
    <scope>NUCLEOTIDE SEQUENCE</scope>
    <source>
        <strain evidence="5">LV_2022a</strain>
    </source>
</reference>
<sequence>MNIKQLNELNTMPNYIPTRIQCYLCDLPRYPWAMLSEFSEPVCRGCVNYEGADRIECVISRAKLMKMHYLPRVYTQNCLNNEIHLNIPITLSSTTSTSITTTITTTTTTPTSVTTTDEQRNTSMNDFNIEANKTSLYKTQINKNTQFNRLMNTHNLIQINNEQHKNENNSLSTSSTFSTSSTIKQNDIDNDNDDDDDANDNHNHNNTDDSINSNLITNYDTHLKDIFMNIIKYSTLSSIINSNSKSIFYSNDQLTTLNSINNDQLNYDSSNKGVIVSPNNNDNNLLHNLMNSLLCNMNTIVSQLDYDNSMHIEHKHDMNSNVTLQSLWNSRLLTTYLQIINNLIETNALVTNENTNNNITNNNYYINKLNDQNKININLSNELLSNNNNDNLSIDKLSKININSININLLIGQHFKLPILIRLRNQPIIQAYFYGINHYSILNNNYNLINMMLFEYPIGSLNLCIGLNQLIKLIEIKLLNDNQQNIDNLQQLNIEQFEYEIAKDSMNQIIWAPFIDLLLLILQLVYQPLINNKQTSTSSIAAAATTAATTTLLKQINNPIVDSMNSSKKRTLSSYDTDENDNNNNNNNNSQCINVNNKQSRLENTHVTLLHSEMNGNHFNTNNTSIDVYNKKWKSLLQLRKSPNKRILCNLCPRHLEGSHFVQCPANLEHRFCFQCAKLYLENMMEEYQLNKNSNNNNNLKNLEIYCPSGKKCVLPGSKSPWAFVSSEIAAILGKTQMNTDHLIRYDKSFLINNNNNNSNNISEITSNKSIVNTINNCRLETNTNSITSQCTLINNQQDNCEMLSLNCKNSKTPPISPIKLSSNETHLLHNNKSINTLNTQLINNNNNHLKLIKSFKDNQISYGKIRNQKHLNFALHSKSISSVSPSTSSSSSSSSSSPPVTPTTGIITTIVNTLPSTSLSSSSLTISSPPIIKSNDSGNKSSLNTITNTVSTSPTTIGKLIDNNIIKSNIELSPPEMKNISDIND</sequence>
<name>A0AAE1ZH32_SCHME</name>
<reference evidence="5" key="1">
    <citation type="submission" date="2022-04" db="EMBL/GenBank/DDBJ databases">
        <authorList>
            <person name="Xu L."/>
            <person name="Lv Z."/>
        </authorList>
    </citation>
    <scope>NUCLEOTIDE SEQUENCE</scope>
    <source>
        <strain evidence="5">LV_2022a</strain>
    </source>
</reference>
<feature type="compositionally biased region" description="Polar residues" evidence="2">
    <location>
        <begin position="935"/>
        <end position="944"/>
    </location>
</feature>
<comment type="similarity">
    <text evidence="1">Belongs to the IRF2BP family.</text>
</comment>
<dbReference type="SUPFAM" id="SSF57850">
    <property type="entry name" value="RING/U-box"/>
    <property type="match status" value="1"/>
</dbReference>
<feature type="domain" description="Interferon regulatory factor 2-binding protein 1/2-like zinc finger" evidence="3">
    <location>
        <begin position="19"/>
        <end position="66"/>
    </location>
</feature>
<dbReference type="Gene3D" id="1.10.10.1580">
    <property type="entry name" value="Interferon regulatory factor 2-binding protein"/>
    <property type="match status" value="1"/>
</dbReference>
<dbReference type="EMBL" id="JALJAT010000002">
    <property type="protein sequence ID" value="KAK4473264.1"/>
    <property type="molecule type" value="Genomic_DNA"/>
</dbReference>